<dbReference type="EMBL" id="UZAM01018250">
    <property type="protein sequence ID" value="VDP50034.1"/>
    <property type="molecule type" value="Genomic_DNA"/>
</dbReference>
<reference evidence="6" key="1">
    <citation type="submission" date="2016-06" db="UniProtKB">
        <authorList>
            <consortium name="WormBaseParasite"/>
        </authorList>
    </citation>
    <scope>IDENTIFICATION</scope>
</reference>
<dbReference type="SUPFAM" id="SSF53187">
    <property type="entry name" value="Zn-dependent exopeptidases"/>
    <property type="match status" value="1"/>
</dbReference>
<reference evidence="4 5" key="2">
    <citation type="submission" date="2018-11" db="EMBL/GenBank/DDBJ databases">
        <authorList>
            <consortium name="Pathogen Informatics"/>
        </authorList>
    </citation>
    <scope>NUCLEOTIDE SEQUENCE [LARGE SCALE GENOMIC DNA]</scope>
</reference>
<keyword evidence="2" id="KW-0479">Metal-binding</keyword>
<dbReference type="GO" id="GO:0008233">
    <property type="term" value="F:peptidase activity"/>
    <property type="evidence" value="ECO:0007669"/>
    <property type="project" value="UniProtKB-KW"/>
</dbReference>
<dbReference type="GO" id="GO:0046872">
    <property type="term" value="F:metal ion binding"/>
    <property type="evidence" value="ECO:0007669"/>
    <property type="project" value="UniProtKB-KW"/>
</dbReference>
<dbReference type="WBParaSite" id="SBAD_0001300701-mRNA-1">
    <property type="protein sequence ID" value="SBAD_0001300701-mRNA-1"/>
    <property type="gene ID" value="SBAD_0001300701"/>
</dbReference>
<accession>A0A183J9P9</accession>
<proteinExistence type="predicted"/>
<dbReference type="GO" id="GO:0006508">
    <property type="term" value="P:proteolysis"/>
    <property type="evidence" value="ECO:0007669"/>
    <property type="project" value="UniProtKB-KW"/>
</dbReference>
<dbReference type="PANTHER" id="PTHR43270">
    <property type="entry name" value="BETA-ALA-HIS DIPEPTIDASE"/>
    <property type="match status" value="1"/>
</dbReference>
<protein>
    <submittedName>
        <fullName evidence="6">Cytosolic non-specific dipeptidase</fullName>
    </submittedName>
</protein>
<dbReference type="AlphaFoldDB" id="A0A183J9P9"/>
<dbReference type="Proteomes" id="UP000270296">
    <property type="component" value="Unassembled WGS sequence"/>
</dbReference>
<organism evidence="6">
    <name type="scientific">Soboliphyme baturini</name>
    <dbReference type="NCBI Taxonomy" id="241478"/>
    <lineage>
        <taxon>Eukaryota</taxon>
        <taxon>Metazoa</taxon>
        <taxon>Ecdysozoa</taxon>
        <taxon>Nematoda</taxon>
        <taxon>Enoplea</taxon>
        <taxon>Dorylaimia</taxon>
        <taxon>Dioctophymatida</taxon>
        <taxon>Dioctophymatoidea</taxon>
        <taxon>Soboliphymatidae</taxon>
        <taxon>Soboliphyme</taxon>
    </lineage>
</organism>
<evidence type="ECO:0000256" key="2">
    <source>
        <dbReference type="ARBA" id="ARBA00022723"/>
    </source>
</evidence>
<dbReference type="InterPro" id="IPR051458">
    <property type="entry name" value="Cyt/Met_Dipeptidase"/>
</dbReference>
<evidence type="ECO:0000313" key="6">
    <source>
        <dbReference type="WBParaSite" id="SBAD_0001300701-mRNA-1"/>
    </source>
</evidence>
<evidence type="ECO:0000313" key="5">
    <source>
        <dbReference type="Proteomes" id="UP000270296"/>
    </source>
</evidence>
<keyword evidence="5" id="KW-1185">Reference proteome</keyword>
<dbReference type="PANTHER" id="PTHR43270:SF4">
    <property type="entry name" value="CARNOSINE DIPEPTIDASE 2, ISOFORM A"/>
    <property type="match status" value="1"/>
</dbReference>
<dbReference type="Gene3D" id="3.40.630.10">
    <property type="entry name" value="Zn peptidases"/>
    <property type="match status" value="1"/>
</dbReference>
<evidence type="ECO:0000313" key="4">
    <source>
        <dbReference type="EMBL" id="VDP50034.1"/>
    </source>
</evidence>
<dbReference type="OrthoDB" id="7832001at2759"/>
<evidence type="ECO:0000256" key="3">
    <source>
        <dbReference type="ARBA" id="ARBA00022801"/>
    </source>
</evidence>
<name>A0A183J9P9_9BILA</name>
<sequence length="72" mass="7940">MVEFVKNHLEQLGASCEMCYPGIQTMDDGSKVPIAPILFGNLGNDKKKKTVCIYGHLDVQPASKVISNQIYL</sequence>
<keyword evidence="1" id="KW-0645">Protease</keyword>
<gene>
    <name evidence="4" type="ORF">SBAD_LOCUS12597</name>
</gene>
<evidence type="ECO:0000256" key="1">
    <source>
        <dbReference type="ARBA" id="ARBA00022670"/>
    </source>
</evidence>
<keyword evidence="3" id="KW-0378">Hydrolase</keyword>